<dbReference type="InterPro" id="IPR016047">
    <property type="entry name" value="M23ase_b-sheet_dom"/>
</dbReference>
<dbReference type="SUPFAM" id="SSF51261">
    <property type="entry name" value="Duplicated hybrid motif"/>
    <property type="match status" value="1"/>
</dbReference>
<dbReference type="PANTHER" id="PTHR21666:SF289">
    <property type="entry name" value="L-ALA--D-GLU ENDOPEPTIDASE"/>
    <property type="match status" value="1"/>
</dbReference>
<dbReference type="CDD" id="cd12797">
    <property type="entry name" value="M23_peptidase"/>
    <property type="match status" value="1"/>
</dbReference>
<organism evidence="4 5">
    <name type="scientific">Pseudofulvibacter geojedonensis</name>
    <dbReference type="NCBI Taxonomy" id="1123758"/>
    <lineage>
        <taxon>Bacteria</taxon>
        <taxon>Pseudomonadati</taxon>
        <taxon>Bacteroidota</taxon>
        <taxon>Flavobacteriia</taxon>
        <taxon>Flavobacteriales</taxon>
        <taxon>Flavobacteriaceae</taxon>
        <taxon>Pseudofulvibacter</taxon>
    </lineage>
</organism>
<evidence type="ECO:0000259" key="3">
    <source>
        <dbReference type="Pfam" id="PF01551"/>
    </source>
</evidence>
<evidence type="ECO:0000313" key="5">
    <source>
        <dbReference type="Proteomes" id="UP001596997"/>
    </source>
</evidence>
<dbReference type="Pfam" id="PF01551">
    <property type="entry name" value="Peptidase_M23"/>
    <property type="match status" value="1"/>
</dbReference>
<sequence length="376" mass="43267">MESKRQNLLKEIREINHLIKNNKAESASLLSKIDDVNLKIRVRRNLIQITNQQANLLTREINSNKKNIENLETELDLLKKNYADMVVRSYKSKSKQSKLMFLLSSENFLQAYKRYNYMKQYKSFQKKQADSIVSKTEQLHALNATLQIQKQNKEALIAENRTAQVALQKEKNQQQLLVKDLKKDEAKYRKSIAKKQKESDRIEAQIEKMIRDAIAKANKKSGTKKSIKTFTLTAEAKALAKNFSNNKGKLPWPTKRGVLTKKPGKQRHSAVKGVYTTSKGIEITTSKDSDARAVFNGEVFVIQKVKGANKAVYIRHGNYITVYHNLKEIYVKKGDIVQTKDPVGKIATNSENKTILKFYLFKDSANQNPTHWIYKM</sequence>
<reference evidence="5" key="1">
    <citation type="journal article" date="2019" name="Int. J. Syst. Evol. Microbiol.">
        <title>The Global Catalogue of Microorganisms (GCM) 10K type strain sequencing project: providing services to taxonomists for standard genome sequencing and annotation.</title>
        <authorList>
            <consortium name="The Broad Institute Genomics Platform"/>
            <consortium name="The Broad Institute Genome Sequencing Center for Infectious Disease"/>
            <person name="Wu L."/>
            <person name="Ma J."/>
        </authorList>
    </citation>
    <scope>NUCLEOTIDE SEQUENCE [LARGE SCALE GENOMIC DNA]</scope>
    <source>
        <strain evidence="5">CCUG 62114</strain>
    </source>
</reference>
<name>A0ABW3I478_9FLAO</name>
<comment type="caution">
    <text evidence="4">The sequence shown here is derived from an EMBL/GenBank/DDBJ whole genome shotgun (WGS) entry which is preliminary data.</text>
</comment>
<feature type="coiled-coil region" evidence="2">
    <location>
        <begin position="54"/>
        <end position="88"/>
    </location>
</feature>
<gene>
    <name evidence="4" type="ORF">ACFQ1O_10490</name>
</gene>
<dbReference type="PANTHER" id="PTHR21666">
    <property type="entry name" value="PEPTIDASE-RELATED"/>
    <property type="match status" value="1"/>
</dbReference>
<feature type="coiled-coil region" evidence="2">
    <location>
        <begin position="139"/>
        <end position="212"/>
    </location>
</feature>
<keyword evidence="2" id="KW-0175">Coiled coil</keyword>
<accession>A0ABW3I478</accession>
<dbReference type="EMBL" id="JBHTJM010000009">
    <property type="protein sequence ID" value="MFD0964432.1"/>
    <property type="molecule type" value="Genomic_DNA"/>
</dbReference>
<evidence type="ECO:0000313" key="4">
    <source>
        <dbReference type="EMBL" id="MFD0964432.1"/>
    </source>
</evidence>
<keyword evidence="4" id="KW-0378">Hydrolase</keyword>
<proteinExistence type="predicted"/>
<protein>
    <submittedName>
        <fullName evidence="4">Murein hydrolase activator EnvC family protein</fullName>
    </submittedName>
</protein>
<feature type="domain" description="M23ase beta-sheet core" evidence="3">
    <location>
        <begin position="277"/>
        <end position="369"/>
    </location>
</feature>
<keyword evidence="1" id="KW-0732">Signal</keyword>
<dbReference type="InterPro" id="IPR011055">
    <property type="entry name" value="Dup_hybrid_motif"/>
</dbReference>
<dbReference type="Proteomes" id="UP001596997">
    <property type="component" value="Unassembled WGS sequence"/>
</dbReference>
<dbReference type="RefSeq" id="WP_377715980.1">
    <property type="nucleotide sequence ID" value="NZ_JBHTJM010000009.1"/>
</dbReference>
<dbReference type="GO" id="GO:0016787">
    <property type="term" value="F:hydrolase activity"/>
    <property type="evidence" value="ECO:0007669"/>
    <property type="project" value="UniProtKB-KW"/>
</dbReference>
<keyword evidence="5" id="KW-1185">Reference proteome</keyword>
<evidence type="ECO:0000256" key="1">
    <source>
        <dbReference type="ARBA" id="ARBA00022729"/>
    </source>
</evidence>
<dbReference type="Gene3D" id="6.10.250.3150">
    <property type="match status" value="1"/>
</dbReference>
<dbReference type="Gene3D" id="2.70.70.10">
    <property type="entry name" value="Glucose Permease (Domain IIA)"/>
    <property type="match status" value="1"/>
</dbReference>
<evidence type="ECO:0000256" key="2">
    <source>
        <dbReference type="SAM" id="Coils"/>
    </source>
</evidence>
<dbReference type="InterPro" id="IPR050570">
    <property type="entry name" value="Cell_wall_metabolism_enzyme"/>
</dbReference>